<feature type="binding site" evidence="10">
    <location>
        <position position="325"/>
    </location>
    <ligand>
        <name>substrate</name>
    </ligand>
</feature>
<feature type="region of interest" description="Disordered" evidence="12">
    <location>
        <begin position="1"/>
        <end position="21"/>
    </location>
</feature>
<keyword evidence="6" id="KW-0269">Exonuclease</keyword>
<evidence type="ECO:0000259" key="13">
    <source>
        <dbReference type="Pfam" id="PF10283"/>
    </source>
</evidence>
<comment type="similarity">
    <text evidence="2">Belongs to the tyrosyl-DNA phosphodiesterase family.</text>
</comment>
<dbReference type="Pfam" id="PF10283">
    <property type="entry name" value="zf-CCHH"/>
    <property type="match status" value="1"/>
</dbReference>
<evidence type="ECO:0000256" key="3">
    <source>
        <dbReference type="ARBA" id="ARBA00022722"/>
    </source>
</evidence>
<feature type="binding site" evidence="10">
    <location>
        <position position="558"/>
    </location>
    <ligand>
        <name>substrate</name>
    </ligand>
</feature>
<dbReference type="Gene3D" id="3.30.870.10">
    <property type="entry name" value="Endonuclease Chain A"/>
    <property type="match status" value="2"/>
</dbReference>
<protein>
    <recommendedName>
        <fullName evidence="13">PBZ-type domain-containing protein</fullName>
    </recommendedName>
</protein>
<dbReference type="SUPFAM" id="SSF56024">
    <property type="entry name" value="Phospholipase D/nuclease"/>
    <property type="match status" value="2"/>
</dbReference>
<feature type="compositionally biased region" description="Low complexity" evidence="12">
    <location>
        <begin position="107"/>
        <end position="125"/>
    </location>
</feature>
<organism evidence="14">
    <name type="scientific">Cuerna arida</name>
    <dbReference type="NCBI Taxonomy" id="1464854"/>
    <lineage>
        <taxon>Eukaryota</taxon>
        <taxon>Metazoa</taxon>
        <taxon>Ecdysozoa</taxon>
        <taxon>Arthropoda</taxon>
        <taxon>Hexapoda</taxon>
        <taxon>Insecta</taxon>
        <taxon>Pterygota</taxon>
        <taxon>Neoptera</taxon>
        <taxon>Paraneoptera</taxon>
        <taxon>Hemiptera</taxon>
        <taxon>Auchenorrhyncha</taxon>
        <taxon>Membracoidea</taxon>
        <taxon>Cicadellidae</taxon>
        <taxon>Cicadellinae</taxon>
        <taxon>Proconiini</taxon>
        <taxon>Cuerna</taxon>
    </lineage>
</organism>
<dbReference type="InterPro" id="IPR019406">
    <property type="entry name" value="APLF_PBZ"/>
</dbReference>
<dbReference type="GO" id="GO:0006281">
    <property type="term" value="P:DNA repair"/>
    <property type="evidence" value="ECO:0007669"/>
    <property type="project" value="UniProtKB-KW"/>
</dbReference>
<dbReference type="GO" id="GO:0004527">
    <property type="term" value="F:exonuclease activity"/>
    <property type="evidence" value="ECO:0007669"/>
    <property type="project" value="UniProtKB-KW"/>
</dbReference>
<evidence type="ECO:0000256" key="11">
    <source>
        <dbReference type="PIRSR" id="PIRSR610347-3"/>
    </source>
</evidence>
<feature type="region of interest" description="Disordered" evidence="12">
    <location>
        <begin position="82"/>
        <end position="190"/>
    </location>
</feature>
<dbReference type="PANTHER" id="PTHR12415">
    <property type="entry name" value="TYROSYL-DNA PHOSPHODIESTERASE 1"/>
    <property type="match status" value="1"/>
</dbReference>
<dbReference type="GO" id="GO:0003697">
    <property type="term" value="F:single-stranded DNA binding"/>
    <property type="evidence" value="ECO:0007669"/>
    <property type="project" value="TreeGrafter"/>
</dbReference>
<evidence type="ECO:0000256" key="4">
    <source>
        <dbReference type="ARBA" id="ARBA00022763"/>
    </source>
</evidence>
<feature type="site" description="Interaction with DNA" evidence="11">
    <location>
        <position position="581"/>
    </location>
</feature>
<dbReference type="GO" id="GO:0003690">
    <property type="term" value="F:double-stranded DNA binding"/>
    <property type="evidence" value="ECO:0007669"/>
    <property type="project" value="TreeGrafter"/>
</dbReference>
<gene>
    <name evidence="14" type="ORF">g.34653</name>
</gene>
<proteinExistence type="inferred from homology"/>
<sequence>MKDCRETESNGGNGNIKRECDYGDRCYRKNPAHFQEFSHQHLHSLLETFERKGLQTLPEDFKAKVSRQTVLEQLNILRSLKSSTSHNTTTDKTQASKLSVGLNETRNVNSENSKPSSSVESSSTSQRKRQSSSTDIWSSSEKGPPEQKRSSPHQSGSSTGNHFPSIGSSMGDQSNKGTKDSSDVPLSSEEYRKRMQGARNMDVAMEYMQDVKKRSQGNICEKHKAAAPYYFFLTSVTDSTKTHKEPLTIQLFDILDPSLGDLESSLQINFMVEFGWLMAQYYTAQQCGKPITLLYGEMDVDKFKCPYITAVNVKPPSPFGSHHTKMCVMAYKDGSVRVCVHTANLVESDWDNRVQGVWLSPLCPALPLDTDSTAGESPTNFKQDLILYLSAYRLPELQPWIGKLRRADFSHINVFFVASTPGSHKGVDAEKWGHSKLSSLLKRHVQITPKSGSPPPSWQIIAQCSSIGSLGPQPTTWFCGEIKQAMSGGMGLALQSMPPIRLVYPTFDNVAASYDGLLGGGCLPYSKKTHEKQPWLQQYLYQWKSDNRNRTRAMPHIKTYCRVSPDMSQVAWFHLTSANLSKAAWGSLTKAGAISILSYEAGVLFLPKFVVGSTSFPIKGEVAGNVPVFPMPYDLPLTPFSSKDVPWFIDNLY</sequence>
<reference evidence="14" key="1">
    <citation type="submission" date="2015-11" db="EMBL/GenBank/DDBJ databases">
        <title>De novo transcriptome assembly of four potential Pierce s Disease insect vectors from Arizona vineyards.</title>
        <authorList>
            <person name="Tassone E.E."/>
        </authorList>
    </citation>
    <scope>NUCLEOTIDE SEQUENCE</scope>
</reference>
<evidence type="ECO:0000256" key="1">
    <source>
        <dbReference type="ARBA" id="ARBA00004123"/>
    </source>
</evidence>
<evidence type="ECO:0000256" key="2">
    <source>
        <dbReference type="ARBA" id="ARBA00010205"/>
    </source>
</evidence>
<feature type="active site" description="Proton donor/acceptor" evidence="9">
    <location>
        <position position="556"/>
    </location>
</feature>
<dbReference type="InterPro" id="IPR010347">
    <property type="entry name" value="Tdp1"/>
</dbReference>
<dbReference type="CDD" id="cd09193">
    <property type="entry name" value="PLDc_mTdp1_1"/>
    <property type="match status" value="1"/>
</dbReference>
<feature type="compositionally biased region" description="Polar residues" evidence="12">
    <location>
        <begin position="152"/>
        <end position="176"/>
    </location>
</feature>
<evidence type="ECO:0000256" key="10">
    <source>
        <dbReference type="PIRSR" id="PIRSR610347-2"/>
    </source>
</evidence>
<dbReference type="EMBL" id="GECZ01029008">
    <property type="protein sequence ID" value="JAS40761.1"/>
    <property type="molecule type" value="Transcribed_RNA"/>
</dbReference>
<keyword evidence="3" id="KW-0540">Nuclease</keyword>
<keyword evidence="8" id="KW-0539">Nucleus</keyword>
<keyword evidence="4" id="KW-0227">DNA damage</keyword>
<dbReference type="AlphaFoldDB" id="A0A1B6ES60"/>
<evidence type="ECO:0000256" key="5">
    <source>
        <dbReference type="ARBA" id="ARBA00022801"/>
    </source>
</evidence>
<dbReference type="CDD" id="cd09195">
    <property type="entry name" value="PLDc_mTdp1_2"/>
    <property type="match status" value="1"/>
</dbReference>
<dbReference type="Pfam" id="PF06087">
    <property type="entry name" value="Tyr-DNA_phospho"/>
    <property type="match status" value="1"/>
</dbReference>
<feature type="compositionally biased region" description="Polar residues" evidence="12">
    <location>
        <begin position="82"/>
        <end position="106"/>
    </location>
</feature>
<keyword evidence="5" id="KW-0378">Hydrolase</keyword>
<dbReference type="GO" id="GO:0005634">
    <property type="term" value="C:nucleus"/>
    <property type="evidence" value="ECO:0007669"/>
    <property type="project" value="UniProtKB-SubCell"/>
</dbReference>
<comment type="subcellular location">
    <subcellularLocation>
        <location evidence="1">Nucleus</location>
    </subcellularLocation>
</comment>
<evidence type="ECO:0000256" key="6">
    <source>
        <dbReference type="ARBA" id="ARBA00022839"/>
    </source>
</evidence>
<feature type="domain" description="PBZ-type" evidence="13">
    <location>
        <begin position="17"/>
        <end position="41"/>
    </location>
</feature>
<evidence type="ECO:0000256" key="7">
    <source>
        <dbReference type="ARBA" id="ARBA00023204"/>
    </source>
</evidence>
<keyword evidence="7" id="KW-0234">DNA repair</keyword>
<accession>A0A1B6ES60</accession>
<evidence type="ECO:0000256" key="8">
    <source>
        <dbReference type="ARBA" id="ARBA00023242"/>
    </source>
</evidence>
<name>A0A1B6ES60_9HEMI</name>
<feature type="active site" description="Nucleophile" evidence="9">
    <location>
        <position position="323"/>
    </location>
</feature>
<dbReference type="PANTHER" id="PTHR12415:SF0">
    <property type="entry name" value="TYROSYL-DNA PHOSPHODIESTERASE 1"/>
    <property type="match status" value="1"/>
</dbReference>
<evidence type="ECO:0000313" key="14">
    <source>
        <dbReference type="EMBL" id="JAS40761.1"/>
    </source>
</evidence>
<evidence type="ECO:0000256" key="9">
    <source>
        <dbReference type="PIRSR" id="PIRSR610347-1"/>
    </source>
</evidence>
<evidence type="ECO:0000256" key="12">
    <source>
        <dbReference type="SAM" id="MobiDB-lite"/>
    </source>
</evidence>
<dbReference type="GO" id="GO:0017005">
    <property type="term" value="F:3'-tyrosyl-DNA phosphodiesterase activity"/>
    <property type="evidence" value="ECO:0007669"/>
    <property type="project" value="TreeGrafter"/>
</dbReference>